<dbReference type="Proteomes" id="UP001162162">
    <property type="component" value="Unassembled WGS sequence"/>
</dbReference>
<dbReference type="Gene3D" id="3.40.50.720">
    <property type="entry name" value="NAD(P)-binding Rossmann-like Domain"/>
    <property type="match status" value="2"/>
</dbReference>
<gene>
    <name evidence="3" type="ORF">NQ318_021281</name>
</gene>
<protein>
    <recommendedName>
        <fullName evidence="2">Malic enzyme NAD-binding domain-containing protein</fullName>
    </recommendedName>
</protein>
<reference evidence="3" key="1">
    <citation type="journal article" date="2023" name="Insect Mol. Biol.">
        <title>Genome sequencing provides insights into the evolution of gene families encoding plant cell wall-degrading enzymes in longhorned beetles.</title>
        <authorList>
            <person name="Shin N.R."/>
            <person name="Okamura Y."/>
            <person name="Kirsch R."/>
            <person name="Pauchet Y."/>
        </authorList>
    </citation>
    <scope>NUCLEOTIDE SEQUENCE</scope>
    <source>
        <strain evidence="3">AMC_N1</strain>
    </source>
</reference>
<dbReference type="GO" id="GO:0051287">
    <property type="term" value="F:NAD binding"/>
    <property type="evidence" value="ECO:0007669"/>
    <property type="project" value="InterPro"/>
</dbReference>
<dbReference type="InterPro" id="IPR036291">
    <property type="entry name" value="NAD(P)-bd_dom_sf"/>
</dbReference>
<evidence type="ECO:0000313" key="4">
    <source>
        <dbReference type="Proteomes" id="UP001162162"/>
    </source>
</evidence>
<dbReference type="SMART" id="SM00919">
    <property type="entry name" value="Malic_M"/>
    <property type="match status" value="1"/>
</dbReference>
<feature type="binding site" evidence="1">
    <location>
        <position position="163"/>
    </location>
    <ligand>
        <name>(S)-malate</name>
        <dbReference type="ChEBI" id="CHEBI:15589"/>
    </ligand>
</feature>
<organism evidence="3 4">
    <name type="scientific">Aromia moschata</name>
    <dbReference type="NCBI Taxonomy" id="1265417"/>
    <lineage>
        <taxon>Eukaryota</taxon>
        <taxon>Metazoa</taxon>
        <taxon>Ecdysozoa</taxon>
        <taxon>Arthropoda</taxon>
        <taxon>Hexapoda</taxon>
        <taxon>Insecta</taxon>
        <taxon>Pterygota</taxon>
        <taxon>Neoptera</taxon>
        <taxon>Endopterygota</taxon>
        <taxon>Coleoptera</taxon>
        <taxon>Polyphaga</taxon>
        <taxon>Cucujiformia</taxon>
        <taxon>Chrysomeloidea</taxon>
        <taxon>Cerambycidae</taxon>
        <taxon>Cerambycinae</taxon>
        <taxon>Callichromatini</taxon>
        <taxon>Aromia</taxon>
    </lineage>
</organism>
<name>A0AAV8ZBD5_9CUCU</name>
<dbReference type="SUPFAM" id="SSF51735">
    <property type="entry name" value="NAD(P)-binding Rossmann-fold domains"/>
    <property type="match status" value="1"/>
</dbReference>
<dbReference type="InterPro" id="IPR001891">
    <property type="entry name" value="Malic_OxRdtase"/>
</dbReference>
<feature type="domain" description="Malic enzyme NAD-binding" evidence="2">
    <location>
        <begin position="23"/>
        <end position="232"/>
    </location>
</feature>
<accession>A0AAV8ZBD5</accession>
<proteinExistence type="predicted"/>
<dbReference type="PANTHER" id="PTHR23406">
    <property type="entry name" value="MALIC ENZYME-RELATED"/>
    <property type="match status" value="1"/>
</dbReference>
<dbReference type="EMBL" id="JAPWTK010000004">
    <property type="protein sequence ID" value="KAJ8961682.1"/>
    <property type="molecule type" value="Genomic_DNA"/>
</dbReference>
<dbReference type="GO" id="GO:0006108">
    <property type="term" value="P:malate metabolic process"/>
    <property type="evidence" value="ECO:0007669"/>
    <property type="project" value="TreeGrafter"/>
</dbReference>
<comment type="caution">
    <text evidence="3">The sequence shown here is derived from an EMBL/GenBank/DDBJ whole genome shotgun (WGS) entry which is preliminary data.</text>
</comment>
<evidence type="ECO:0000313" key="3">
    <source>
        <dbReference type="EMBL" id="KAJ8961682.1"/>
    </source>
</evidence>
<dbReference type="InterPro" id="IPR012302">
    <property type="entry name" value="Malic_NAD-bd"/>
</dbReference>
<dbReference type="GO" id="GO:0004473">
    <property type="term" value="F:malate dehydrogenase (decarboxylating) (NADP+) activity"/>
    <property type="evidence" value="ECO:0007669"/>
    <property type="project" value="TreeGrafter"/>
</dbReference>
<dbReference type="Pfam" id="PF03949">
    <property type="entry name" value="Malic_M"/>
    <property type="match status" value="2"/>
</dbReference>
<evidence type="ECO:0000259" key="2">
    <source>
        <dbReference type="SMART" id="SM00919"/>
    </source>
</evidence>
<dbReference type="PANTHER" id="PTHR23406:SF90">
    <property type="entry name" value="MALIC ENZYME-RELATED"/>
    <property type="match status" value="1"/>
</dbReference>
<sequence>MTTSRAQLVWRCRVCTPPRDSPGKKVSEHMYLFLGAGEAAIGIADLTVKAMEAEGLSLQEARDRIWMVDINGLLVIDRIDGKLDEHQKAYAKKHEPIKDFAAIVNEVKPSVLIGASAAAGAFTPDVLKAMATFNEATNRLRSDGSPFGKIVLGDKTFYPGQGNNAYIFPGVALGVLLAGIHHISEHIFLIASDTVAKNVSDEDLAKGSLYPPLSAIQECSMQIACNILEYAYEERIASVYPKPKNMKTYVESHQYNYNYEPSLPQTWQWPNPPYFKTRPIEPIKLKA</sequence>
<dbReference type="AlphaFoldDB" id="A0AAV8ZBD5"/>
<evidence type="ECO:0000256" key="1">
    <source>
        <dbReference type="PIRSR" id="PIRSR000106-2"/>
    </source>
</evidence>
<dbReference type="GO" id="GO:0005739">
    <property type="term" value="C:mitochondrion"/>
    <property type="evidence" value="ECO:0007669"/>
    <property type="project" value="TreeGrafter"/>
</dbReference>
<keyword evidence="4" id="KW-1185">Reference proteome</keyword>
<dbReference type="PIRSF" id="PIRSF000106">
    <property type="entry name" value="ME"/>
    <property type="match status" value="1"/>
</dbReference>